<evidence type="ECO:0000256" key="1">
    <source>
        <dbReference type="SAM" id="Phobius"/>
    </source>
</evidence>
<feature type="transmembrane region" description="Helical" evidence="1">
    <location>
        <begin position="975"/>
        <end position="997"/>
    </location>
</feature>
<dbReference type="Proteomes" id="UP001195914">
    <property type="component" value="Unassembled WGS sequence"/>
</dbReference>
<evidence type="ECO:0000313" key="3">
    <source>
        <dbReference type="Proteomes" id="UP001195914"/>
    </source>
</evidence>
<sequence length="1002" mass="111316">MLCGTRDQAGQSCTCDCNSGASNTSCCCFCHNGCTTGKFSGECSKACPGCSAHTSQTGQECGLQNFCKSIQSLKVPSKSSDMKCCNSGAQCHCQLDPSSPCHSNCCEDVNKSVKCLIRRLVKFFCDLDSHSGNFFKSCCDLLCVAKTCYFLWDFYNKRNQNECKTCKSGGSSGKCLGSKITLTSGSSNQCCGGNPSDCSKSNCCLGCQECDAIKFRKALQDLKYSSPCGHDLWRTLKDFLDCCFRIFRSGHKNIIEEKVRALQENCKCKDATKSKQSPPSPCSCCKPGSYSDCKACKALFADSSLKSLFRQEYFSAYSSKAKWDLLCSPGSPCSGCSKSSPRCHCHSGFTFNTSCNGSCCPDCDVRKAAKIFLGFLPCLYYGLKILYDRSKYDSGFAGWHDISVYSNDNPSSGLAKFLYAWGYGLDPLKTKKGFEFSCILGILYGSSGNFKSLLDFVSEKYFSIHVSDASKSHPTTVRSMLLWLYGLRFQKHFSDLVENCESLCSPFGNSFHPDAFCYYIHASCFLLPVSVISTVQHSHSHVSTFFSTADSEWKSFSYPEDPSELLEKLCEYVRKVFVALNFLYFQCKLIPDQGGWRDCAFGRQCAEKFQENSSTSGSSSPVPPPSCSCSGHETYLCSTKSGNPIHDHCLKGSCRGSGSVSCSDPNSVHPQSNGKPCTPCPHPLMRFLIDDSSDSDSKSQDYPFGLSDITPMGFSPDKLSSTARDGHALYYVLHVFCTNGFYPLTRLLQFSLCVSQRPPETLGELFAFFFRFSESDVFKNFGDYVDGEPGWYRGKALKDAVQGFYGSKESHKNSSHPSDLRSLIACPAPKASSTCGQYLHPLTYNAYNKNIFIDAFLDTYLSWVCYSAENFKKKLEDFYNEASTKFKSCCSTGSCEKIVTCPCALPFLYSFGFGFWSPNSLNCESHGSSHTGQEKDCTRKSCKDFVTQLGKVLEENSPLGLLIKQIEKFLWHIRFPFFFGFLYVWFFVLSYFFYVILIKLDT</sequence>
<accession>A0AAD9LFL5</accession>
<keyword evidence="1" id="KW-1133">Transmembrane helix</keyword>
<organism evidence="2 3">
    <name type="scientific">Babesia divergens</name>
    <dbReference type="NCBI Taxonomy" id="32595"/>
    <lineage>
        <taxon>Eukaryota</taxon>
        <taxon>Sar</taxon>
        <taxon>Alveolata</taxon>
        <taxon>Apicomplexa</taxon>
        <taxon>Aconoidasida</taxon>
        <taxon>Piroplasmida</taxon>
        <taxon>Babesiidae</taxon>
        <taxon>Babesia</taxon>
    </lineage>
</organism>
<keyword evidence="1" id="KW-0812">Transmembrane</keyword>
<name>A0AAD9LFL5_BABDI</name>
<dbReference type="AlphaFoldDB" id="A0AAD9LFL5"/>
<gene>
    <name evidence="2" type="ORF">X943_001302</name>
</gene>
<protein>
    <submittedName>
        <fullName evidence="2">Variant erythrocyte surface antigen-1 family protein</fullName>
    </submittedName>
</protein>
<dbReference type="EMBL" id="JAHBMH010000069">
    <property type="protein sequence ID" value="KAK1933772.1"/>
    <property type="molecule type" value="Genomic_DNA"/>
</dbReference>
<keyword evidence="3" id="KW-1185">Reference proteome</keyword>
<proteinExistence type="predicted"/>
<keyword evidence="1" id="KW-0472">Membrane</keyword>
<reference evidence="2" key="1">
    <citation type="journal article" date="2014" name="Nucleic Acids Res.">
        <title>The evolutionary dynamics of variant antigen genes in Babesia reveal a history of genomic innovation underlying host-parasite interaction.</title>
        <authorList>
            <person name="Jackson A.P."/>
            <person name="Otto T.D."/>
            <person name="Darby A."/>
            <person name="Ramaprasad A."/>
            <person name="Xia D."/>
            <person name="Echaide I.E."/>
            <person name="Farber M."/>
            <person name="Gahlot S."/>
            <person name="Gamble J."/>
            <person name="Gupta D."/>
            <person name="Gupta Y."/>
            <person name="Jackson L."/>
            <person name="Malandrin L."/>
            <person name="Malas T.B."/>
            <person name="Moussa E."/>
            <person name="Nair M."/>
            <person name="Reid A.J."/>
            <person name="Sanders M."/>
            <person name="Sharma J."/>
            <person name="Tracey A."/>
            <person name="Quail M.A."/>
            <person name="Weir W."/>
            <person name="Wastling J.M."/>
            <person name="Hall N."/>
            <person name="Willadsen P."/>
            <person name="Lingelbach K."/>
            <person name="Shiels B."/>
            <person name="Tait A."/>
            <person name="Berriman M."/>
            <person name="Allred D.R."/>
            <person name="Pain A."/>
        </authorList>
    </citation>
    <scope>NUCLEOTIDE SEQUENCE</scope>
    <source>
        <strain evidence="2">1802A</strain>
    </source>
</reference>
<reference evidence="2" key="2">
    <citation type="submission" date="2021-05" db="EMBL/GenBank/DDBJ databases">
        <authorList>
            <person name="Pain A."/>
        </authorList>
    </citation>
    <scope>NUCLEOTIDE SEQUENCE</scope>
    <source>
        <strain evidence="2">1802A</strain>
    </source>
</reference>
<evidence type="ECO:0000313" key="2">
    <source>
        <dbReference type="EMBL" id="KAK1933772.1"/>
    </source>
</evidence>
<comment type="caution">
    <text evidence="2">The sequence shown here is derived from an EMBL/GenBank/DDBJ whole genome shotgun (WGS) entry which is preliminary data.</text>
</comment>
<feature type="non-terminal residue" evidence="2">
    <location>
        <position position="1002"/>
    </location>
</feature>